<sequence length="277" mass="30066">MTALVLTPERRNELAQLLDDGARLQTEYPKVAEYLDTAPMLSGTDDPQADAAFDLRFVHYMTGGESESGNPYWDIVGPSVGLDGDRRVVNGGSSVGSVRLGFVQTILQAAYAYAVPSPETLAWVKNFAGDRKVVELGAGRGYWARLLADGGLPVRAFDSEPPDSSENASFPNSGRQQSVWLPVGGLDGFGAELDADSVLFLCWPPGWGNPMASEALELFESRGGRRVIYLGEPKGGKTGDDAFFERLSDGWVLESQDTQYVSWWNLADVAQGWVRHG</sequence>
<evidence type="ECO:0000313" key="2">
    <source>
        <dbReference type="Proteomes" id="UP001550628"/>
    </source>
</evidence>
<dbReference type="PANTHER" id="PTHR39290:SF6">
    <property type="entry name" value="S-ADENOSYL-L-METHIONINE-DEPENDENT METHYLTRANSFERASES SUPERFAMILY PROTEIN"/>
    <property type="match status" value="1"/>
</dbReference>
<protein>
    <recommendedName>
        <fullName evidence="3">Class I SAM-dependent methyltransferase</fullName>
    </recommendedName>
</protein>
<accession>A0ABV2WT16</accession>
<dbReference type="PANTHER" id="PTHR39290">
    <property type="entry name" value="C3H1-TYPE DOMAIN-CONTAINING PROTEIN-RELATED"/>
    <property type="match status" value="1"/>
</dbReference>
<gene>
    <name evidence="1" type="ORF">ABZ510_19510</name>
</gene>
<evidence type="ECO:0000313" key="1">
    <source>
        <dbReference type="EMBL" id="MEU1954038.1"/>
    </source>
</evidence>
<organism evidence="1 2">
    <name type="scientific">Nocardia rhamnosiphila</name>
    <dbReference type="NCBI Taxonomy" id="426716"/>
    <lineage>
        <taxon>Bacteria</taxon>
        <taxon>Bacillati</taxon>
        <taxon>Actinomycetota</taxon>
        <taxon>Actinomycetes</taxon>
        <taxon>Mycobacteriales</taxon>
        <taxon>Nocardiaceae</taxon>
        <taxon>Nocardia</taxon>
    </lineage>
</organism>
<dbReference type="Proteomes" id="UP001550628">
    <property type="component" value="Unassembled WGS sequence"/>
</dbReference>
<keyword evidence="2" id="KW-1185">Reference proteome</keyword>
<dbReference type="InterPro" id="IPR029063">
    <property type="entry name" value="SAM-dependent_MTases_sf"/>
</dbReference>
<dbReference type="SUPFAM" id="SSF53335">
    <property type="entry name" value="S-adenosyl-L-methionine-dependent methyltransferases"/>
    <property type="match status" value="1"/>
</dbReference>
<reference evidence="1 2" key="1">
    <citation type="submission" date="2024-06" db="EMBL/GenBank/DDBJ databases">
        <title>The Natural Products Discovery Center: Release of the First 8490 Sequenced Strains for Exploring Actinobacteria Biosynthetic Diversity.</title>
        <authorList>
            <person name="Kalkreuter E."/>
            <person name="Kautsar S.A."/>
            <person name="Yang D."/>
            <person name="Bader C.D."/>
            <person name="Teijaro C.N."/>
            <person name="Fluegel L."/>
            <person name="Davis C.M."/>
            <person name="Simpson J.R."/>
            <person name="Lauterbach L."/>
            <person name="Steele A.D."/>
            <person name="Gui C."/>
            <person name="Meng S."/>
            <person name="Li G."/>
            <person name="Viehrig K."/>
            <person name="Ye F."/>
            <person name="Su P."/>
            <person name="Kiefer A.F."/>
            <person name="Nichols A."/>
            <person name="Cepeda A.J."/>
            <person name="Yan W."/>
            <person name="Fan B."/>
            <person name="Jiang Y."/>
            <person name="Adhikari A."/>
            <person name="Zheng C.-J."/>
            <person name="Schuster L."/>
            <person name="Cowan T.M."/>
            <person name="Smanski M.J."/>
            <person name="Chevrette M.G."/>
            <person name="De Carvalho L.P.S."/>
            <person name="Shen B."/>
        </authorList>
    </citation>
    <scope>NUCLEOTIDE SEQUENCE [LARGE SCALE GENOMIC DNA]</scope>
    <source>
        <strain evidence="1 2">NPDC019708</strain>
    </source>
</reference>
<dbReference type="EMBL" id="JBEYBF010000013">
    <property type="protein sequence ID" value="MEU1954038.1"/>
    <property type="molecule type" value="Genomic_DNA"/>
</dbReference>
<dbReference type="RefSeq" id="WP_356954141.1">
    <property type="nucleotide sequence ID" value="NZ_JBEYBD010000001.1"/>
</dbReference>
<name>A0ABV2WT16_9NOCA</name>
<comment type="caution">
    <text evidence="1">The sequence shown here is derived from an EMBL/GenBank/DDBJ whole genome shotgun (WGS) entry which is preliminary data.</text>
</comment>
<proteinExistence type="predicted"/>
<evidence type="ECO:0008006" key="3">
    <source>
        <dbReference type="Google" id="ProtNLM"/>
    </source>
</evidence>